<dbReference type="Proteomes" id="UP001156484">
    <property type="component" value="Chromosome"/>
</dbReference>
<name>A0ACD4DB49_9NOCA</name>
<proteinExistence type="predicted"/>
<keyword evidence="1" id="KW-0378">Hydrolase</keyword>
<gene>
    <name evidence="1" type="ORF">OED52_11040</name>
</gene>
<evidence type="ECO:0000313" key="1">
    <source>
        <dbReference type="EMBL" id="UYP17267.1"/>
    </source>
</evidence>
<keyword evidence="1" id="KW-0540">Nuclease</keyword>
<keyword evidence="2" id="KW-1185">Reference proteome</keyword>
<reference evidence="1" key="1">
    <citation type="submission" date="2022-10" db="EMBL/GenBank/DDBJ databases">
        <title>Rhodococcus ferula Z13 complete genome.</title>
        <authorList>
            <person name="Long X."/>
            <person name="Zang M."/>
        </authorList>
    </citation>
    <scope>NUCLEOTIDE SEQUENCE</scope>
    <source>
        <strain evidence="1">Z13</strain>
    </source>
</reference>
<accession>A0ACD4DB49</accession>
<sequence length="122" mass="13573">MDRAARLALAVDRQQGCCLWCGRTFGRLIPPTTDHLVPRLKGGPSITANEVAACRRCNADRGHTGPVDWLDDCLHRPDRAPQTELLVTMLGELDAALERDGGRRRARQYLASQLRRLRGITS</sequence>
<organism evidence="1 2">
    <name type="scientific">Rhodococcus sacchari</name>
    <dbReference type="NCBI Taxonomy" id="2962047"/>
    <lineage>
        <taxon>Bacteria</taxon>
        <taxon>Bacillati</taxon>
        <taxon>Actinomycetota</taxon>
        <taxon>Actinomycetes</taxon>
        <taxon>Mycobacteriales</taxon>
        <taxon>Nocardiaceae</taxon>
        <taxon>Rhodococcus</taxon>
    </lineage>
</organism>
<protein>
    <submittedName>
        <fullName evidence="1">HNH endonuclease</fullName>
    </submittedName>
</protein>
<dbReference type="EMBL" id="CP107551">
    <property type="protein sequence ID" value="UYP17267.1"/>
    <property type="molecule type" value="Genomic_DNA"/>
</dbReference>
<evidence type="ECO:0000313" key="2">
    <source>
        <dbReference type="Proteomes" id="UP001156484"/>
    </source>
</evidence>
<keyword evidence="1" id="KW-0255">Endonuclease</keyword>